<feature type="transmembrane region" description="Helical" evidence="1">
    <location>
        <begin position="70"/>
        <end position="88"/>
    </location>
</feature>
<evidence type="ECO:0008006" key="4">
    <source>
        <dbReference type="Google" id="ProtNLM"/>
    </source>
</evidence>
<dbReference type="InterPro" id="IPR016956">
    <property type="entry name" value="YdjM"/>
</dbReference>
<evidence type="ECO:0000313" key="3">
    <source>
        <dbReference type="Proteomes" id="UP000194141"/>
    </source>
</evidence>
<feature type="transmembrane region" description="Helical" evidence="1">
    <location>
        <begin position="94"/>
        <end position="113"/>
    </location>
</feature>
<keyword evidence="1" id="KW-0472">Membrane</keyword>
<reference evidence="2 3" key="1">
    <citation type="journal article" date="2017" name="Front. Microbiol.">
        <title>Genome Sequence of Desulfurella amilsii Strain TR1 and Comparative Genomics of Desulfurellaceae Family.</title>
        <authorList>
            <person name="Florentino A.P."/>
            <person name="Stams A.J."/>
            <person name="Sanchez-Andrea I."/>
        </authorList>
    </citation>
    <scope>NUCLEOTIDE SEQUENCE [LARGE SCALE GENOMIC DNA]</scope>
    <source>
        <strain evidence="2 3">TR1</strain>
    </source>
</reference>
<dbReference type="OrthoDB" id="5459053at2"/>
<dbReference type="InterPro" id="IPR007404">
    <property type="entry name" value="YdjM-like"/>
</dbReference>
<comment type="caution">
    <text evidence="2">The sequence shown here is derived from an EMBL/GenBank/DDBJ whole genome shotgun (WGS) entry which is preliminary data.</text>
</comment>
<evidence type="ECO:0000256" key="1">
    <source>
        <dbReference type="SAM" id="Phobius"/>
    </source>
</evidence>
<dbReference type="Pfam" id="PF04307">
    <property type="entry name" value="YdjM"/>
    <property type="match status" value="1"/>
</dbReference>
<organism evidence="2 3">
    <name type="scientific">Desulfurella amilsii</name>
    <dbReference type="NCBI Taxonomy" id="1562698"/>
    <lineage>
        <taxon>Bacteria</taxon>
        <taxon>Pseudomonadati</taxon>
        <taxon>Campylobacterota</taxon>
        <taxon>Desulfurellia</taxon>
        <taxon>Desulfurellales</taxon>
        <taxon>Desulfurellaceae</taxon>
        <taxon>Desulfurella</taxon>
    </lineage>
</organism>
<keyword evidence="3" id="KW-1185">Reference proteome</keyword>
<dbReference type="RefSeq" id="WP_086033400.1">
    <property type="nucleotide sequence ID" value="NZ_MDSU01000016.1"/>
</dbReference>
<evidence type="ECO:0000313" key="2">
    <source>
        <dbReference type="EMBL" id="OSS42484.1"/>
    </source>
</evidence>
<proteinExistence type="predicted"/>
<accession>A0A1X4XY98</accession>
<protein>
    <recommendedName>
        <fullName evidence="4">Metal-dependent hydrolase</fullName>
    </recommendedName>
</protein>
<dbReference type="AlphaFoldDB" id="A0A1X4XY98"/>
<dbReference type="EMBL" id="MDSU01000016">
    <property type="protein sequence ID" value="OSS42484.1"/>
    <property type="molecule type" value="Genomic_DNA"/>
</dbReference>
<keyword evidence="1" id="KW-1133">Transmembrane helix</keyword>
<sequence>MKKASHTLIGLSGFWLVFQPHLQQLAVNHQTSTALFACMIGSIAPDFDIYASNMNLRFKERSLWNAHRGITHHAILGLLLFLTALIIPNTAFKAFVLGYILHLLADMLSKLGIPYWSYQDRFALKLYETGKLSEFLVLSAIIAFTAIIMHQII</sequence>
<feature type="transmembrane region" description="Helical" evidence="1">
    <location>
        <begin position="134"/>
        <end position="152"/>
    </location>
</feature>
<keyword evidence="1" id="KW-0812">Transmembrane</keyword>
<gene>
    <name evidence="2" type="ORF">DESAMIL20_668</name>
</gene>
<dbReference type="Proteomes" id="UP000194141">
    <property type="component" value="Unassembled WGS sequence"/>
</dbReference>
<dbReference type="STRING" id="1562698.DESAMIL20_668"/>
<dbReference type="PIRSF" id="PIRSF030780">
    <property type="entry name" value="Md_memb_hyd_prd"/>
    <property type="match status" value="1"/>
</dbReference>
<name>A0A1X4XY98_9BACT</name>